<accession>A0A835JPQ2</accession>
<reference evidence="2 3" key="1">
    <citation type="submission" date="2020-10" db="EMBL/GenBank/DDBJ databases">
        <title>Plant Genome Project.</title>
        <authorList>
            <person name="Zhang R.-G."/>
        </authorList>
    </citation>
    <scope>NUCLEOTIDE SEQUENCE [LARGE SCALE GENOMIC DNA]</scope>
    <source>
        <strain evidence="2">FAFU-HL-1</strain>
        <tissue evidence="2">Leaf</tissue>
    </source>
</reference>
<sequence length="82" mass="9022">MCNTRERNGGGTQTLSVPAVGSGGGPRCWSLPKPIQNVTNTNKEVDHSSLFFFCGKFYIAVGHQKLDAWSMVFKYTTHQSAK</sequence>
<dbReference type="EMBL" id="JADGMS010000011">
    <property type="protein sequence ID" value="KAF9672363.1"/>
    <property type="molecule type" value="Genomic_DNA"/>
</dbReference>
<protein>
    <submittedName>
        <fullName evidence="2">Uncharacterized protein</fullName>
    </submittedName>
</protein>
<comment type="caution">
    <text evidence="2">The sequence shown here is derived from an EMBL/GenBank/DDBJ whole genome shotgun (WGS) entry which is preliminary data.</text>
</comment>
<evidence type="ECO:0000256" key="1">
    <source>
        <dbReference type="SAM" id="MobiDB-lite"/>
    </source>
</evidence>
<name>A0A835JPQ2_9ROSI</name>
<dbReference type="Proteomes" id="UP000657918">
    <property type="component" value="Chromosome 11"/>
</dbReference>
<evidence type="ECO:0000313" key="3">
    <source>
        <dbReference type="Proteomes" id="UP000657918"/>
    </source>
</evidence>
<proteinExistence type="predicted"/>
<dbReference type="AlphaFoldDB" id="A0A835JPQ2"/>
<keyword evidence="3" id="KW-1185">Reference proteome</keyword>
<gene>
    <name evidence="2" type="ORF">SADUNF_Sadunf11G0033800</name>
</gene>
<organism evidence="2 3">
    <name type="scientific">Salix dunnii</name>
    <dbReference type="NCBI Taxonomy" id="1413687"/>
    <lineage>
        <taxon>Eukaryota</taxon>
        <taxon>Viridiplantae</taxon>
        <taxon>Streptophyta</taxon>
        <taxon>Embryophyta</taxon>
        <taxon>Tracheophyta</taxon>
        <taxon>Spermatophyta</taxon>
        <taxon>Magnoliopsida</taxon>
        <taxon>eudicotyledons</taxon>
        <taxon>Gunneridae</taxon>
        <taxon>Pentapetalae</taxon>
        <taxon>rosids</taxon>
        <taxon>fabids</taxon>
        <taxon>Malpighiales</taxon>
        <taxon>Salicaceae</taxon>
        <taxon>Saliceae</taxon>
        <taxon>Salix</taxon>
    </lineage>
</organism>
<evidence type="ECO:0000313" key="2">
    <source>
        <dbReference type="EMBL" id="KAF9672363.1"/>
    </source>
</evidence>
<feature type="region of interest" description="Disordered" evidence="1">
    <location>
        <begin position="1"/>
        <end position="22"/>
    </location>
</feature>